<protein>
    <submittedName>
        <fullName evidence="1">Uncharacterized protein</fullName>
    </submittedName>
</protein>
<organism evidence="1 2">
    <name type="scientific">Catharanthus roseus</name>
    <name type="common">Madagascar periwinkle</name>
    <name type="synonym">Vinca rosea</name>
    <dbReference type="NCBI Taxonomy" id="4058"/>
    <lineage>
        <taxon>Eukaryota</taxon>
        <taxon>Viridiplantae</taxon>
        <taxon>Streptophyta</taxon>
        <taxon>Embryophyta</taxon>
        <taxon>Tracheophyta</taxon>
        <taxon>Spermatophyta</taxon>
        <taxon>Magnoliopsida</taxon>
        <taxon>eudicotyledons</taxon>
        <taxon>Gunneridae</taxon>
        <taxon>Pentapetalae</taxon>
        <taxon>asterids</taxon>
        <taxon>lamiids</taxon>
        <taxon>Gentianales</taxon>
        <taxon>Apocynaceae</taxon>
        <taxon>Rauvolfioideae</taxon>
        <taxon>Vinceae</taxon>
        <taxon>Catharanthinae</taxon>
        <taxon>Catharanthus</taxon>
    </lineage>
</organism>
<sequence length="140" mass="15964">MENLWILDLGCSNHMTGRKFFLQNIHPICPHIIGLPNGAKTFAVQEGMVSLSPTLKLHQVTSEPSHEHTLEPELELETNEKSGNPTSVPKPDEQILGNYDDDEEDHPKAQAQALRDYQLSRDRVWLFIHCFLCFCCCIFC</sequence>
<dbReference type="Proteomes" id="UP001060085">
    <property type="component" value="Linkage Group LG01"/>
</dbReference>
<proteinExistence type="predicted"/>
<dbReference type="EMBL" id="CM044701">
    <property type="protein sequence ID" value="KAI5680557.1"/>
    <property type="molecule type" value="Genomic_DNA"/>
</dbReference>
<comment type="caution">
    <text evidence="1">The sequence shown here is derived from an EMBL/GenBank/DDBJ whole genome shotgun (WGS) entry which is preliminary data.</text>
</comment>
<accession>A0ACC0C6J2</accession>
<name>A0ACC0C6J2_CATRO</name>
<gene>
    <name evidence="1" type="ORF">M9H77_01784</name>
</gene>
<reference evidence="2" key="1">
    <citation type="journal article" date="2023" name="Nat. Plants">
        <title>Single-cell RNA sequencing provides a high-resolution roadmap for understanding the multicellular compartmentation of specialized metabolism.</title>
        <authorList>
            <person name="Sun S."/>
            <person name="Shen X."/>
            <person name="Li Y."/>
            <person name="Li Y."/>
            <person name="Wang S."/>
            <person name="Li R."/>
            <person name="Zhang H."/>
            <person name="Shen G."/>
            <person name="Guo B."/>
            <person name="Wei J."/>
            <person name="Xu J."/>
            <person name="St-Pierre B."/>
            <person name="Chen S."/>
            <person name="Sun C."/>
        </authorList>
    </citation>
    <scope>NUCLEOTIDE SEQUENCE [LARGE SCALE GENOMIC DNA]</scope>
</reference>
<keyword evidence="2" id="KW-1185">Reference proteome</keyword>
<evidence type="ECO:0000313" key="2">
    <source>
        <dbReference type="Proteomes" id="UP001060085"/>
    </source>
</evidence>
<evidence type="ECO:0000313" key="1">
    <source>
        <dbReference type="EMBL" id="KAI5680557.1"/>
    </source>
</evidence>